<organism evidence="1 2">
    <name type="scientific">Ignisphaera cupida</name>
    <dbReference type="NCBI Taxonomy" id="3050454"/>
    <lineage>
        <taxon>Archaea</taxon>
        <taxon>Thermoproteota</taxon>
        <taxon>Thermoprotei</taxon>
        <taxon>Desulfurococcales</taxon>
        <taxon>Desulfurococcaceae</taxon>
        <taxon>Ignisphaera</taxon>
    </lineage>
</organism>
<dbReference type="AlphaFoldDB" id="A0ABD4Z7U2"/>
<evidence type="ECO:0000313" key="1">
    <source>
        <dbReference type="EMBL" id="MDK6029422.1"/>
    </source>
</evidence>
<dbReference type="Proteomes" id="UP001529235">
    <property type="component" value="Unassembled WGS sequence"/>
</dbReference>
<dbReference type="RefSeq" id="WP_285274408.1">
    <property type="nucleotide sequence ID" value="NZ_JASNVW010000008.1"/>
</dbReference>
<comment type="caution">
    <text evidence="1">The sequence shown here is derived from an EMBL/GenBank/DDBJ whole genome shotgun (WGS) entry which is preliminary data.</text>
</comment>
<accession>A0ABD4Z7U2</accession>
<dbReference type="EMBL" id="JASNVW010000008">
    <property type="protein sequence ID" value="MDK6029422.1"/>
    <property type="molecule type" value="Genomic_DNA"/>
</dbReference>
<keyword evidence="2" id="KW-1185">Reference proteome</keyword>
<name>A0ABD4Z7U2_9CREN</name>
<reference evidence="1 2" key="1">
    <citation type="submission" date="2023-05" db="EMBL/GenBank/DDBJ databases">
        <title>A new hyperthermophilic archaea 'Ignisphaera cupida' sp. nov. and description of the family 'Ignisphaeraceae' fam. nov.</title>
        <authorList>
            <person name="Podosokorskaya O.A."/>
            <person name="Elcheninov A.G."/>
            <person name="Klukina A."/>
            <person name="Merkel A.Y."/>
        </authorList>
    </citation>
    <scope>NUCLEOTIDE SEQUENCE [LARGE SCALE GENOMIC DNA]</scope>
    <source>
        <strain evidence="1 2">4213-co</strain>
    </source>
</reference>
<protein>
    <submittedName>
        <fullName evidence="1">Uncharacterized protein</fullName>
    </submittedName>
</protein>
<sequence length="64" mass="7427">MKIRVEKIVEVDLRNLPSICNSRPVAVLVNSLHKLFKDGVEECMFFNVGDIPKNVVRFTRRIIE</sequence>
<evidence type="ECO:0000313" key="2">
    <source>
        <dbReference type="Proteomes" id="UP001529235"/>
    </source>
</evidence>
<gene>
    <name evidence="1" type="ORF">QPL79_08605</name>
</gene>
<proteinExistence type="predicted"/>